<reference evidence="2" key="1">
    <citation type="journal article" date="2019" name="Int. J. Syst. Evol. Microbiol.">
        <title>The Global Catalogue of Microorganisms (GCM) 10K type strain sequencing project: providing services to taxonomists for standard genome sequencing and annotation.</title>
        <authorList>
            <consortium name="The Broad Institute Genomics Platform"/>
            <consortium name="The Broad Institute Genome Sequencing Center for Infectious Disease"/>
            <person name="Wu L."/>
            <person name="Ma J."/>
        </authorList>
    </citation>
    <scope>NUCLEOTIDE SEQUENCE [LARGE SCALE GENOMIC DNA]</scope>
    <source>
        <strain evidence="2">KCTC 15012</strain>
    </source>
</reference>
<organism evidence="1 2">
    <name type="scientific">Phaeospirillum tilakii</name>
    <dbReference type="NCBI Taxonomy" id="741673"/>
    <lineage>
        <taxon>Bacteria</taxon>
        <taxon>Pseudomonadati</taxon>
        <taxon>Pseudomonadota</taxon>
        <taxon>Alphaproteobacteria</taxon>
        <taxon>Rhodospirillales</taxon>
        <taxon>Rhodospirillaceae</taxon>
        <taxon>Phaeospirillum</taxon>
    </lineage>
</organism>
<name>A0ABW5CFE0_9PROT</name>
<evidence type="ECO:0000313" key="2">
    <source>
        <dbReference type="Proteomes" id="UP001597296"/>
    </source>
</evidence>
<proteinExistence type="predicted"/>
<keyword evidence="2" id="KW-1185">Reference proteome</keyword>
<sequence>MATELPAKGYFTNDKRNVGEAKQAQDDMLEALRETRAAVGEIGGAVGAVRVSPADTTPATLSAKIGVAGPLTANVTTVEGVGEVLILGLSASTLITGRETVTAGEEIAALATIYCDTFGQRGPVGRWYAIDTDATNPVRCSPVRGIALAAISAGQIGAAQVGPGPVSGFVGLTPGAPVWASAVVGGVTQTEPAVPASGAQNVSVCLGRAISATTIAFEPWHAAVFQARNSALAVGAAVTVEHWVDAGAREREARAYLVASSGYQKLIGGTPIGGYNYGSRRSAAFDGVTSQGGASGAQSNNINPDSIGLSFSSPQPLHRVVLYAPTDVGYDPNSSNATIKVQGSNDGFATQTDLYTSAGRTDTNTAGVVITIDSSSGLSTGTPYLAYRVSEQGTTSGRNAYWAEVEFYAAVSARDEPLVIGSETINAVATDRVTVKFADASDGNAATKTTFTNRTGATRDLVVEVSL</sequence>
<gene>
    <name evidence="1" type="ORF">ACFSNB_13565</name>
</gene>
<accession>A0ABW5CFE0</accession>
<comment type="caution">
    <text evidence="1">The sequence shown here is derived from an EMBL/GenBank/DDBJ whole genome shotgun (WGS) entry which is preliminary data.</text>
</comment>
<dbReference type="EMBL" id="JBHUIY010000028">
    <property type="protein sequence ID" value="MFD2234835.1"/>
    <property type="molecule type" value="Genomic_DNA"/>
</dbReference>
<dbReference type="RefSeq" id="WP_377317443.1">
    <property type="nucleotide sequence ID" value="NZ_JBHUIY010000028.1"/>
</dbReference>
<evidence type="ECO:0000313" key="1">
    <source>
        <dbReference type="EMBL" id="MFD2234835.1"/>
    </source>
</evidence>
<protein>
    <submittedName>
        <fullName evidence="1">Uncharacterized protein</fullName>
    </submittedName>
</protein>
<dbReference type="Gene3D" id="2.60.120.260">
    <property type="entry name" value="Galactose-binding domain-like"/>
    <property type="match status" value="1"/>
</dbReference>
<dbReference type="Proteomes" id="UP001597296">
    <property type="component" value="Unassembled WGS sequence"/>
</dbReference>